<organism evidence="8 9">
    <name type="scientific">Dysgonomonas gadei ATCC BAA-286</name>
    <dbReference type="NCBI Taxonomy" id="742766"/>
    <lineage>
        <taxon>Bacteria</taxon>
        <taxon>Pseudomonadati</taxon>
        <taxon>Bacteroidota</taxon>
        <taxon>Bacteroidia</taxon>
        <taxon>Bacteroidales</taxon>
        <taxon>Dysgonomonadaceae</taxon>
        <taxon>Dysgonomonas</taxon>
    </lineage>
</organism>
<reference evidence="8 9" key="1">
    <citation type="submission" date="2011-04" db="EMBL/GenBank/DDBJ databases">
        <title>The Genome Sequence of Dysgonomonas gadei ATCC BAA-286.</title>
        <authorList>
            <consortium name="The Broad Institute Genome Sequencing Platform"/>
            <person name="Earl A."/>
            <person name="Ward D."/>
            <person name="Feldgarden M."/>
            <person name="Gevers D."/>
            <person name="Pudlo N."/>
            <person name="Martens E."/>
            <person name="Allen-Vercoe E."/>
            <person name="Young S.K."/>
            <person name="Zeng Q."/>
            <person name="Gargeya S."/>
            <person name="Fitzgerald M."/>
            <person name="Haas B."/>
            <person name="Abouelleil A."/>
            <person name="Alvarado L."/>
            <person name="Arachchi H.M."/>
            <person name="Berlin A."/>
            <person name="Brown A."/>
            <person name="Chapman S.B."/>
            <person name="Chen Z."/>
            <person name="Dunbar C."/>
            <person name="Freedman E."/>
            <person name="Gearin G."/>
            <person name="Gellesch M."/>
            <person name="Goldberg J."/>
            <person name="Griggs A."/>
            <person name="Gujja S."/>
            <person name="Heiman D."/>
            <person name="Howarth C."/>
            <person name="Larson L."/>
            <person name="Lui A."/>
            <person name="MacDonald P.J.P."/>
            <person name="Mehta T."/>
            <person name="Montmayeur A."/>
            <person name="Murphy C."/>
            <person name="Neiman D."/>
            <person name="Pearson M."/>
            <person name="Priest M."/>
            <person name="Roberts A."/>
            <person name="Saif S."/>
            <person name="Shea T."/>
            <person name="Shenoy N."/>
            <person name="Sisk P."/>
            <person name="Stolte C."/>
            <person name="Sykes S."/>
            <person name="Yandava C."/>
            <person name="Wortman J."/>
            <person name="Nusbaum C."/>
            <person name="Birren B."/>
        </authorList>
    </citation>
    <scope>NUCLEOTIDE SEQUENCE [LARGE SCALE GENOMIC DNA]</scope>
    <source>
        <strain evidence="8 9">ATCC BAA-286</strain>
    </source>
</reference>
<dbReference type="Pfam" id="PF00892">
    <property type="entry name" value="EamA"/>
    <property type="match status" value="2"/>
</dbReference>
<sequence>MITRKKYWYHIIAIFTVIVWGTTFVSTKILIGYGLSPVEIFLYRFVLAYIGIWFFCPRTLFANSKKDELLCVAAGLTGGALYFVFENTALGITLASNVSLIVCTSPIFTALLTFLFYKKEPLRPRLITGSLVALVGMALVVFNGSFILRINPLGDMLTVLAALSWAFYGIILKQLNGKYSTLFITRKVFFYGIITMLPFSLMDSATFTPSLLINPVIASNLIFLGLIASLLCFIAWNSAVKELGVVQTSNYIYFVPLVTLLTSAIVIDEHITIVALFGSVFILLGVYVAENGFKLKFKPG</sequence>
<evidence type="ECO:0000313" key="8">
    <source>
        <dbReference type="EMBL" id="EGK00377.1"/>
    </source>
</evidence>
<gene>
    <name evidence="8" type="ORF">HMPREF9455_03330</name>
</gene>
<dbReference type="InterPro" id="IPR037185">
    <property type="entry name" value="EmrE-like"/>
</dbReference>
<keyword evidence="5 6" id="KW-0472">Membrane</keyword>
<feature type="transmembrane region" description="Helical" evidence="6">
    <location>
        <begin position="129"/>
        <end position="150"/>
    </location>
</feature>
<dbReference type="InterPro" id="IPR000620">
    <property type="entry name" value="EamA_dom"/>
</dbReference>
<comment type="caution">
    <text evidence="8">The sequence shown here is derived from an EMBL/GenBank/DDBJ whole genome shotgun (WGS) entry which is preliminary data.</text>
</comment>
<feature type="transmembrane region" description="Helical" evidence="6">
    <location>
        <begin position="7"/>
        <end position="35"/>
    </location>
</feature>
<dbReference type="SUPFAM" id="SSF103481">
    <property type="entry name" value="Multidrug resistance efflux transporter EmrE"/>
    <property type="match status" value="2"/>
</dbReference>
<dbReference type="InterPro" id="IPR050638">
    <property type="entry name" value="AA-Vitamin_Transporters"/>
</dbReference>
<evidence type="ECO:0000256" key="1">
    <source>
        <dbReference type="ARBA" id="ARBA00004651"/>
    </source>
</evidence>
<evidence type="ECO:0000259" key="7">
    <source>
        <dbReference type="Pfam" id="PF00892"/>
    </source>
</evidence>
<evidence type="ECO:0000256" key="2">
    <source>
        <dbReference type="ARBA" id="ARBA00022475"/>
    </source>
</evidence>
<comment type="subcellular location">
    <subcellularLocation>
        <location evidence="1">Cell membrane</location>
        <topology evidence="1">Multi-pass membrane protein</topology>
    </subcellularLocation>
</comment>
<evidence type="ECO:0000256" key="6">
    <source>
        <dbReference type="SAM" id="Phobius"/>
    </source>
</evidence>
<protein>
    <recommendedName>
        <fullName evidence="7">EamA domain-containing protein</fullName>
    </recommendedName>
</protein>
<accession>F5J1W3</accession>
<dbReference type="GO" id="GO:0005886">
    <property type="term" value="C:plasma membrane"/>
    <property type="evidence" value="ECO:0007669"/>
    <property type="project" value="UniProtKB-SubCell"/>
</dbReference>
<dbReference type="OrthoDB" id="9805239at2"/>
<dbReference type="RefSeq" id="WP_006800863.1">
    <property type="nucleotide sequence ID" value="NZ_GL891987.1"/>
</dbReference>
<dbReference type="EMBL" id="ADLV01000038">
    <property type="protein sequence ID" value="EGK00377.1"/>
    <property type="molecule type" value="Genomic_DNA"/>
</dbReference>
<keyword evidence="9" id="KW-1185">Reference proteome</keyword>
<dbReference type="PANTHER" id="PTHR32322:SF18">
    <property type="entry name" value="S-ADENOSYLMETHIONINE_S-ADENOSYLHOMOCYSTEINE TRANSPORTER"/>
    <property type="match status" value="1"/>
</dbReference>
<keyword evidence="3 6" id="KW-0812">Transmembrane</keyword>
<name>F5J1W3_9BACT</name>
<proteinExistence type="predicted"/>
<feature type="domain" description="EamA" evidence="7">
    <location>
        <begin position="153"/>
        <end position="288"/>
    </location>
</feature>
<keyword evidence="2" id="KW-1003">Cell membrane</keyword>
<evidence type="ECO:0000256" key="5">
    <source>
        <dbReference type="ARBA" id="ARBA00023136"/>
    </source>
</evidence>
<feature type="transmembrane region" description="Helical" evidence="6">
    <location>
        <begin position="213"/>
        <end position="236"/>
    </location>
</feature>
<feature type="transmembrane region" description="Helical" evidence="6">
    <location>
        <begin position="248"/>
        <end position="267"/>
    </location>
</feature>
<dbReference type="eggNOG" id="COG0697">
    <property type="taxonomic scope" value="Bacteria"/>
</dbReference>
<evidence type="ECO:0000313" key="9">
    <source>
        <dbReference type="Proteomes" id="UP000004913"/>
    </source>
</evidence>
<keyword evidence="4 6" id="KW-1133">Transmembrane helix</keyword>
<feature type="transmembrane region" description="Helical" evidence="6">
    <location>
        <begin position="156"/>
        <end position="176"/>
    </location>
</feature>
<dbReference type="HOGENOM" id="CLU_033863_4_1_10"/>
<feature type="transmembrane region" description="Helical" evidence="6">
    <location>
        <begin position="68"/>
        <end position="85"/>
    </location>
</feature>
<dbReference type="STRING" id="742766.HMPREF9455_03330"/>
<evidence type="ECO:0000256" key="4">
    <source>
        <dbReference type="ARBA" id="ARBA00022989"/>
    </source>
</evidence>
<dbReference type="AlphaFoldDB" id="F5J1W3"/>
<feature type="transmembrane region" description="Helical" evidence="6">
    <location>
        <begin position="188"/>
        <end position="207"/>
    </location>
</feature>
<feature type="transmembrane region" description="Helical" evidence="6">
    <location>
        <begin position="41"/>
        <end position="61"/>
    </location>
</feature>
<evidence type="ECO:0000256" key="3">
    <source>
        <dbReference type="ARBA" id="ARBA00022692"/>
    </source>
</evidence>
<feature type="transmembrane region" description="Helical" evidence="6">
    <location>
        <begin position="97"/>
        <end position="117"/>
    </location>
</feature>
<dbReference type="Proteomes" id="UP000004913">
    <property type="component" value="Unassembled WGS sequence"/>
</dbReference>
<dbReference type="PANTHER" id="PTHR32322">
    <property type="entry name" value="INNER MEMBRANE TRANSPORTER"/>
    <property type="match status" value="1"/>
</dbReference>
<feature type="transmembrane region" description="Helical" evidence="6">
    <location>
        <begin position="273"/>
        <end position="289"/>
    </location>
</feature>
<feature type="domain" description="EamA" evidence="7">
    <location>
        <begin position="9"/>
        <end position="141"/>
    </location>
</feature>